<evidence type="ECO:0000313" key="2">
    <source>
        <dbReference type="Proteomes" id="UP001596022"/>
    </source>
</evidence>
<evidence type="ECO:0000313" key="1">
    <source>
        <dbReference type="EMBL" id="MFC4618506.1"/>
    </source>
</evidence>
<dbReference type="Pfam" id="PF07901">
    <property type="entry name" value="DUF1672"/>
    <property type="match status" value="1"/>
</dbReference>
<gene>
    <name evidence="1" type="ORF">ACFO4N_07130</name>
</gene>
<sequence>MADLRDHVKGKENDYYVSVQDYIGQGYELPGGKKNDKIAEKHKREIDIAVKKFFLEKYKTKVKVHNIVGNKDGATVFVESIGEPHFHSFAIVPIDAHKDKILGDRVWSQEGQVEDGIKGGVFAMIFDREFGKLNSYLETVTKKYPIIGSRKEALNNVGTSSYLTPYYFISVFDDSFNKLLDDYLIHPNLSKEEWKKLFHRDDYPPKGVVISINLYMARPGVQPDKKIFNKIVSDIEAMKDIPRGSYSIRLNDNRVNKKSGIGEKDNTLERSYPNDIIKQ</sequence>
<accession>A0ABV9GK81</accession>
<comment type="caution">
    <text evidence="1">The sequence shown here is derived from an EMBL/GenBank/DDBJ whole genome shotgun (WGS) entry which is preliminary data.</text>
</comment>
<keyword evidence="2" id="KW-1185">Reference proteome</keyword>
<dbReference type="EMBL" id="JBHSFW010000002">
    <property type="protein sequence ID" value="MFC4618506.1"/>
    <property type="molecule type" value="Genomic_DNA"/>
</dbReference>
<proteinExistence type="predicted"/>
<reference evidence="2" key="1">
    <citation type="journal article" date="2019" name="Int. J. Syst. Evol. Microbiol.">
        <title>The Global Catalogue of Microorganisms (GCM) 10K type strain sequencing project: providing services to taxonomists for standard genome sequencing and annotation.</title>
        <authorList>
            <consortium name="The Broad Institute Genomics Platform"/>
            <consortium name="The Broad Institute Genome Sequencing Center for Infectious Disease"/>
            <person name="Wu L."/>
            <person name="Ma J."/>
        </authorList>
    </citation>
    <scope>NUCLEOTIDE SEQUENCE [LARGE SCALE GENOMIC DNA]</scope>
    <source>
        <strain evidence="2">CGMCC 1.16306</strain>
    </source>
</reference>
<organism evidence="1 2">
    <name type="scientific">Camelliibacillus cellulosilyticus</name>
    <dbReference type="NCBI Taxonomy" id="2174486"/>
    <lineage>
        <taxon>Bacteria</taxon>
        <taxon>Bacillati</taxon>
        <taxon>Bacillota</taxon>
        <taxon>Bacilli</taxon>
        <taxon>Bacillales</taxon>
        <taxon>Sporolactobacillaceae</taxon>
        <taxon>Camelliibacillus</taxon>
    </lineage>
</organism>
<name>A0ABV9GK81_9BACL</name>
<dbReference type="Proteomes" id="UP001596022">
    <property type="component" value="Unassembled WGS sequence"/>
</dbReference>
<protein>
    <submittedName>
        <fullName evidence="1">DUF1672 family protein</fullName>
    </submittedName>
</protein>
<dbReference type="RefSeq" id="WP_376845556.1">
    <property type="nucleotide sequence ID" value="NZ_JBHSFW010000002.1"/>
</dbReference>
<dbReference type="InterPro" id="IPR012873">
    <property type="entry name" value="DUF1672"/>
</dbReference>